<evidence type="ECO:0000313" key="1">
    <source>
        <dbReference type="EMBL" id="OEL11370.1"/>
    </source>
</evidence>
<protein>
    <submittedName>
        <fullName evidence="1">Uncharacterized protein</fullName>
    </submittedName>
</protein>
<organism evidence="1 2">
    <name type="scientific">Cloacibacterium normanense</name>
    <dbReference type="NCBI Taxonomy" id="237258"/>
    <lineage>
        <taxon>Bacteria</taxon>
        <taxon>Pseudomonadati</taxon>
        <taxon>Bacteroidota</taxon>
        <taxon>Flavobacteriia</taxon>
        <taxon>Flavobacteriales</taxon>
        <taxon>Weeksellaceae</taxon>
    </lineage>
</organism>
<proteinExistence type="predicted"/>
<accession>A0A1E5UER9</accession>
<name>A0A1E5UER9_9FLAO</name>
<keyword evidence="2" id="KW-1185">Reference proteome</keyword>
<sequence>MFFIMSFQLNVFRKFGLKFVENQYIYIEKVFLLSLQHQT</sequence>
<dbReference type="EMBL" id="MKGI01000043">
    <property type="protein sequence ID" value="OEL11370.1"/>
    <property type="molecule type" value="Genomic_DNA"/>
</dbReference>
<comment type="caution">
    <text evidence="1">The sequence shown here is derived from an EMBL/GenBank/DDBJ whole genome shotgun (WGS) entry which is preliminary data.</text>
</comment>
<dbReference type="Proteomes" id="UP000095601">
    <property type="component" value="Unassembled WGS sequence"/>
</dbReference>
<dbReference type="AlphaFoldDB" id="A0A1E5UER9"/>
<reference evidence="1 2" key="1">
    <citation type="submission" date="2016-09" db="EMBL/GenBank/DDBJ databases">
        <authorList>
            <person name="Capua I."/>
            <person name="De Benedictis P."/>
            <person name="Joannis T."/>
            <person name="Lombin L.H."/>
            <person name="Cattoli G."/>
        </authorList>
    </citation>
    <scope>NUCLEOTIDE SEQUENCE [LARGE SCALE GENOMIC DNA]</scope>
    <source>
        <strain evidence="1 2">NRS-1</strain>
    </source>
</reference>
<gene>
    <name evidence="1" type="ORF">BHF72_2240</name>
</gene>
<evidence type="ECO:0000313" key="2">
    <source>
        <dbReference type="Proteomes" id="UP000095601"/>
    </source>
</evidence>